<keyword evidence="9" id="KW-0408">Iron</keyword>
<keyword evidence="14" id="KW-1185">Reference proteome</keyword>
<feature type="transmembrane region" description="Helical" evidence="11">
    <location>
        <begin position="193"/>
        <end position="211"/>
    </location>
</feature>
<dbReference type="AlphaFoldDB" id="C1E7J8"/>
<dbReference type="GO" id="GO:0016020">
    <property type="term" value="C:membrane"/>
    <property type="evidence" value="ECO:0007669"/>
    <property type="project" value="UniProtKB-SubCell"/>
</dbReference>
<evidence type="ECO:0000259" key="12">
    <source>
        <dbReference type="PROSITE" id="PS50939"/>
    </source>
</evidence>
<dbReference type="GO" id="GO:0140575">
    <property type="term" value="F:transmembrane monodehydroascorbate reductase activity"/>
    <property type="evidence" value="ECO:0007669"/>
    <property type="project" value="InterPro"/>
</dbReference>
<dbReference type="InParanoid" id="C1E7J8"/>
<evidence type="ECO:0000313" key="13">
    <source>
        <dbReference type="EMBL" id="ACO63995.1"/>
    </source>
</evidence>
<keyword evidence="4" id="KW-0349">Heme</keyword>
<dbReference type="KEGG" id="mis:MICPUN_59037"/>
<evidence type="ECO:0000256" key="3">
    <source>
        <dbReference type="ARBA" id="ARBA00022448"/>
    </source>
</evidence>
<evidence type="ECO:0000256" key="8">
    <source>
        <dbReference type="ARBA" id="ARBA00022989"/>
    </source>
</evidence>
<dbReference type="InterPro" id="IPR006593">
    <property type="entry name" value="Cyt_b561/ferric_Rdtase_TM"/>
</dbReference>
<feature type="transmembrane region" description="Helical" evidence="11">
    <location>
        <begin position="44"/>
        <end position="69"/>
    </location>
</feature>
<accession>C1E7J8</accession>
<dbReference type="PANTHER" id="PTHR15422:SF45">
    <property type="entry name" value="CYTOCHROME B561 DOMAIN-CONTAINING PROTEIN"/>
    <property type="match status" value="1"/>
</dbReference>
<comment type="cofactor">
    <cofactor evidence="1">
        <name>heme b</name>
        <dbReference type="ChEBI" id="CHEBI:60344"/>
    </cofactor>
</comment>
<dbReference type="Pfam" id="PF03188">
    <property type="entry name" value="Cytochrom_B561"/>
    <property type="match status" value="1"/>
</dbReference>
<feature type="transmembrane region" description="Helical" evidence="11">
    <location>
        <begin position="81"/>
        <end position="104"/>
    </location>
</feature>
<sequence length="231" mass="24416">MGDEPADALAALWPRSLADLAVVGACAFFGFTVPIALFDSTVLFTYHPTCMSLGFGLLMTLGVGAGLKLRALGPGAERVRALWVHAATQTLALFLALGGFVAIYRNKAIHDKPHFTTTHGKLGLLTIVLTVLSPTIGAVAFKRLGLLDAVPEQARPLVKAVHRRLGLVTWCAGALATSLALPHPAVDQGSLTSAWQVSVFVMCAGVAFWHFTEPKGARGDGFARLDKDSQS</sequence>
<evidence type="ECO:0000256" key="5">
    <source>
        <dbReference type="ARBA" id="ARBA00022692"/>
    </source>
</evidence>
<evidence type="ECO:0000256" key="10">
    <source>
        <dbReference type="ARBA" id="ARBA00023136"/>
    </source>
</evidence>
<evidence type="ECO:0000313" key="14">
    <source>
        <dbReference type="Proteomes" id="UP000002009"/>
    </source>
</evidence>
<dbReference type="STRING" id="296587.C1E7J8"/>
<comment type="subcellular location">
    <subcellularLocation>
        <location evidence="2">Membrane</location>
        <topology evidence="2">Multi-pass membrane protein</topology>
    </subcellularLocation>
</comment>
<keyword evidence="8 11" id="KW-1133">Transmembrane helix</keyword>
<keyword evidence="7" id="KW-0249">Electron transport</keyword>
<dbReference type="SMART" id="SM00665">
    <property type="entry name" value="B561"/>
    <property type="match status" value="1"/>
</dbReference>
<organism evidence="13 14">
    <name type="scientific">Micromonas commoda (strain RCC299 / NOUM17 / CCMP2709)</name>
    <name type="common">Picoplanktonic green alga</name>
    <dbReference type="NCBI Taxonomy" id="296587"/>
    <lineage>
        <taxon>Eukaryota</taxon>
        <taxon>Viridiplantae</taxon>
        <taxon>Chlorophyta</taxon>
        <taxon>Mamiellophyceae</taxon>
        <taxon>Mamiellales</taxon>
        <taxon>Mamiellaceae</taxon>
        <taxon>Micromonas</taxon>
    </lineage>
</organism>
<feature type="domain" description="Cytochrome b561" evidence="12">
    <location>
        <begin position="9"/>
        <end position="220"/>
    </location>
</feature>
<dbReference type="PANTHER" id="PTHR15422">
    <property type="entry name" value="OS05G0565100 PROTEIN"/>
    <property type="match status" value="1"/>
</dbReference>
<keyword evidence="6" id="KW-0479">Metal-binding</keyword>
<keyword evidence="10 11" id="KW-0472">Membrane</keyword>
<protein>
    <recommendedName>
        <fullName evidence="12">Cytochrome b561 domain-containing protein</fullName>
    </recommendedName>
</protein>
<dbReference type="Gene3D" id="1.20.120.1770">
    <property type="match status" value="1"/>
</dbReference>
<dbReference type="EMBL" id="CP001327">
    <property type="protein sequence ID" value="ACO63995.1"/>
    <property type="molecule type" value="Genomic_DNA"/>
</dbReference>
<dbReference type="eggNOG" id="ENOG502SE97">
    <property type="taxonomic scope" value="Eukaryota"/>
</dbReference>
<dbReference type="GO" id="GO:0046872">
    <property type="term" value="F:metal ion binding"/>
    <property type="evidence" value="ECO:0007669"/>
    <property type="project" value="UniProtKB-KW"/>
</dbReference>
<dbReference type="CDD" id="cd08761">
    <property type="entry name" value="Cyt_b561_CYB561D2_like"/>
    <property type="match status" value="1"/>
</dbReference>
<dbReference type="PROSITE" id="PS50939">
    <property type="entry name" value="CYTOCHROME_B561"/>
    <property type="match status" value="1"/>
</dbReference>
<dbReference type="RefSeq" id="XP_002502737.1">
    <property type="nucleotide sequence ID" value="XM_002502691.1"/>
</dbReference>
<evidence type="ECO:0000256" key="1">
    <source>
        <dbReference type="ARBA" id="ARBA00001970"/>
    </source>
</evidence>
<dbReference type="Proteomes" id="UP000002009">
    <property type="component" value="Chromosome 6"/>
</dbReference>
<proteinExistence type="predicted"/>
<gene>
    <name evidence="13" type="ORF">MICPUN_59037</name>
</gene>
<dbReference type="OrthoDB" id="432881at2759"/>
<evidence type="ECO:0000256" key="4">
    <source>
        <dbReference type="ARBA" id="ARBA00022617"/>
    </source>
</evidence>
<evidence type="ECO:0000256" key="9">
    <source>
        <dbReference type="ARBA" id="ARBA00023004"/>
    </source>
</evidence>
<feature type="transmembrane region" description="Helical" evidence="11">
    <location>
        <begin position="20"/>
        <end position="38"/>
    </location>
</feature>
<keyword evidence="5 11" id="KW-0812">Transmembrane</keyword>
<dbReference type="GeneID" id="8244025"/>
<dbReference type="OMA" id="FACFATI"/>
<evidence type="ECO:0000256" key="6">
    <source>
        <dbReference type="ARBA" id="ARBA00022723"/>
    </source>
</evidence>
<dbReference type="InterPro" id="IPR045150">
    <property type="entry name" value="CYB561D1/2"/>
</dbReference>
<reference evidence="13 14" key="1">
    <citation type="journal article" date="2009" name="Science">
        <title>Green evolution and dynamic adaptations revealed by genomes of the marine picoeukaryotes Micromonas.</title>
        <authorList>
            <person name="Worden A.Z."/>
            <person name="Lee J.H."/>
            <person name="Mock T."/>
            <person name="Rouze P."/>
            <person name="Simmons M.P."/>
            <person name="Aerts A.L."/>
            <person name="Allen A.E."/>
            <person name="Cuvelier M.L."/>
            <person name="Derelle E."/>
            <person name="Everett M.V."/>
            <person name="Foulon E."/>
            <person name="Grimwood J."/>
            <person name="Gundlach H."/>
            <person name="Henrissat B."/>
            <person name="Napoli C."/>
            <person name="McDonald S.M."/>
            <person name="Parker M.S."/>
            <person name="Rombauts S."/>
            <person name="Salamov A."/>
            <person name="Von Dassow P."/>
            <person name="Badger J.H."/>
            <person name="Coutinho P.M."/>
            <person name="Demir E."/>
            <person name="Dubchak I."/>
            <person name="Gentemann C."/>
            <person name="Eikrem W."/>
            <person name="Gready J.E."/>
            <person name="John U."/>
            <person name="Lanier W."/>
            <person name="Lindquist E.A."/>
            <person name="Lucas S."/>
            <person name="Mayer K.F."/>
            <person name="Moreau H."/>
            <person name="Not F."/>
            <person name="Otillar R."/>
            <person name="Panaud O."/>
            <person name="Pangilinan J."/>
            <person name="Paulsen I."/>
            <person name="Piegu B."/>
            <person name="Poliakov A."/>
            <person name="Robbens S."/>
            <person name="Schmutz J."/>
            <person name="Toulza E."/>
            <person name="Wyss T."/>
            <person name="Zelensky A."/>
            <person name="Zhou K."/>
            <person name="Armbrust E.V."/>
            <person name="Bhattacharya D."/>
            <person name="Goodenough U.W."/>
            <person name="Van de Peer Y."/>
            <person name="Grigoriev I.V."/>
        </authorList>
    </citation>
    <scope>NUCLEOTIDE SEQUENCE [LARGE SCALE GENOMIC DNA]</scope>
    <source>
        <strain evidence="14">RCC299 / NOUM17</strain>
    </source>
</reference>
<feature type="transmembrane region" description="Helical" evidence="11">
    <location>
        <begin position="124"/>
        <end position="144"/>
    </location>
</feature>
<keyword evidence="3" id="KW-0813">Transport</keyword>
<evidence type="ECO:0000256" key="7">
    <source>
        <dbReference type="ARBA" id="ARBA00022982"/>
    </source>
</evidence>
<name>C1E7J8_MICCC</name>
<evidence type="ECO:0000256" key="2">
    <source>
        <dbReference type="ARBA" id="ARBA00004141"/>
    </source>
</evidence>
<evidence type="ECO:0000256" key="11">
    <source>
        <dbReference type="SAM" id="Phobius"/>
    </source>
</evidence>